<gene>
    <name evidence="6" type="ORF">PMYSY11_1045</name>
</gene>
<feature type="signal peptide" evidence="4">
    <location>
        <begin position="1"/>
        <end position="27"/>
    </location>
</feature>
<evidence type="ECO:0000256" key="2">
    <source>
        <dbReference type="ARBA" id="ARBA00022964"/>
    </source>
</evidence>
<dbReference type="AlphaFoldDB" id="A0A653E033"/>
<evidence type="ECO:0000256" key="4">
    <source>
        <dbReference type="SAM" id="SignalP"/>
    </source>
</evidence>
<evidence type="ECO:0000256" key="1">
    <source>
        <dbReference type="ARBA" id="ARBA00007825"/>
    </source>
</evidence>
<dbReference type="GO" id="GO:0008199">
    <property type="term" value="F:ferric iron binding"/>
    <property type="evidence" value="ECO:0007669"/>
    <property type="project" value="InterPro"/>
</dbReference>
<evidence type="ECO:0000256" key="3">
    <source>
        <dbReference type="ARBA" id="ARBA00023002"/>
    </source>
</evidence>
<protein>
    <recommendedName>
        <fullName evidence="5">Intradiol ring-cleavage dioxygenases domain-containing protein</fullName>
    </recommendedName>
</protein>
<comment type="similarity">
    <text evidence="1">Belongs to the intradiol ring-cleavage dioxygenase family.</text>
</comment>
<organism evidence="6">
    <name type="scientific">Pseudomonas marincola</name>
    <dbReference type="NCBI Taxonomy" id="437900"/>
    <lineage>
        <taxon>Bacteria</taxon>
        <taxon>Pseudomonadati</taxon>
        <taxon>Pseudomonadota</taxon>
        <taxon>Gammaproteobacteria</taxon>
        <taxon>Pseudomonadales</taxon>
        <taxon>Pseudomonadaceae</taxon>
        <taxon>Pseudomonas</taxon>
    </lineage>
</organism>
<evidence type="ECO:0000259" key="5">
    <source>
        <dbReference type="PROSITE" id="PS00083"/>
    </source>
</evidence>
<dbReference type="Gene3D" id="2.60.130.10">
    <property type="entry name" value="Aromatic compound dioxygenase"/>
    <property type="match status" value="1"/>
</dbReference>
<dbReference type="SUPFAM" id="SSF49482">
    <property type="entry name" value="Aromatic compound dioxygenase"/>
    <property type="match status" value="1"/>
</dbReference>
<keyword evidence="2" id="KW-0223">Dioxygenase</keyword>
<evidence type="ECO:0000313" key="6">
    <source>
        <dbReference type="EMBL" id="VEV96092.1"/>
    </source>
</evidence>
<dbReference type="InterPro" id="IPR015889">
    <property type="entry name" value="Intradiol_dOase_core"/>
</dbReference>
<dbReference type="InterPro" id="IPR039387">
    <property type="entry name" value="3_4-PCD"/>
</dbReference>
<proteinExistence type="inferred from homology"/>
<dbReference type="PROSITE" id="PS00083">
    <property type="entry name" value="INTRADIOL_DIOXYGENAS"/>
    <property type="match status" value="1"/>
</dbReference>
<sequence>MLCLGRQRLWVTAIASSCLLLAPAAWAVSAPTPAQAAVAFYPVQLPEDRDNDLTQVRMHTQAASGVVVELFGQIVDAQGEPVAGAQVEIWQADAGGHYFNEHHGRDENFQGYGQATTDSNGQYSFVTVRPGAVGTRAPHINIAVSVAGKPRFVTQCYIRGERHNARDPQLNALSNPARREQLIVPFVPVAGAKVEKQVARFDIVLGLNAPPTALAAHLS</sequence>
<keyword evidence="3" id="KW-0560">Oxidoreductase</keyword>
<dbReference type="Pfam" id="PF00775">
    <property type="entry name" value="Dioxygenase_C"/>
    <property type="match status" value="1"/>
</dbReference>
<dbReference type="InterPro" id="IPR050770">
    <property type="entry name" value="Intradiol_RC_Dioxygenase"/>
</dbReference>
<dbReference type="CDD" id="cd03459">
    <property type="entry name" value="3_4-PCD"/>
    <property type="match status" value="1"/>
</dbReference>
<dbReference type="GO" id="GO:0018578">
    <property type="term" value="F:protocatechuate 3,4-dioxygenase activity"/>
    <property type="evidence" value="ECO:0007669"/>
    <property type="project" value="InterPro"/>
</dbReference>
<dbReference type="EMBL" id="LR215729">
    <property type="protein sequence ID" value="VEV96092.1"/>
    <property type="molecule type" value="Genomic_DNA"/>
</dbReference>
<dbReference type="RefSeq" id="WP_150547754.1">
    <property type="nucleotide sequence ID" value="NZ_LR215729.2"/>
</dbReference>
<keyword evidence="4" id="KW-0732">Signal</keyword>
<dbReference type="InterPro" id="IPR000627">
    <property type="entry name" value="Intradiol_dOase_C"/>
</dbReference>
<dbReference type="PANTHER" id="PTHR33711:SF9">
    <property type="entry name" value="PROTOCATECHUATE 3,4-DIOXYGENASE ALPHA CHAIN"/>
    <property type="match status" value="1"/>
</dbReference>
<feature type="domain" description="Intradiol ring-cleavage dioxygenases" evidence="5">
    <location>
        <begin position="70"/>
        <end position="98"/>
    </location>
</feature>
<accession>A0A653E033</accession>
<reference evidence="6" key="1">
    <citation type="submission" date="2019-02" db="EMBL/GenBank/DDBJ databases">
        <authorList>
            <consortium name="Genoscope - CEA"/>
            <person name="William W."/>
        </authorList>
    </citation>
    <scope>NUCLEOTIDE SEQUENCE [LARGE SCALE GENOMIC DNA]</scope>
    <source>
        <strain evidence="6">YSy11</strain>
    </source>
</reference>
<name>A0A653E033_9PSED</name>
<feature type="chain" id="PRO_5024850996" description="Intradiol ring-cleavage dioxygenases domain-containing protein" evidence="4">
    <location>
        <begin position="28"/>
        <end position="219"/>
    </location>
</feature>
<dbReference type="PANTHER" id="PTHR33711">
    <property type="entry name" value="DIOXYGENASE, PUTATIVE (AFU_ORTHOLOGUE AFUA_2G02910)-RELATED"/>
    <property type="match status" value="1"/>
</dbReference>